<keyword evidence="5" id="KW-0347">Helicase</keyword>
<dbReference type="Gene3D" id="2.40.10.170">
    <property type="match status" value="1"/>
</dbReference>
<sequence length="1006" mass="111076">MSQTLTLTSTRLLGLPAVARLMLFARHEGPAVLLTTTERAPLFEGAGVFGAPVSRDPDLSSWHERRDKVVLTLPAALRPFPADPARYTLALTLGRDYPRETLLERLVAFGFERDAMPGFVVRGDTLTLYLDAEDEAKTLRLEFFGDELERLTLGEEGLGSYTLAPLPHAELGEEAWTSRLLEQLPGVVFLDSSELFAGEAEAAELKWLWAHLGARTVVTFGRDPLELPEGERALEPLGYYRGKLRAFAKDAQLWLEGGYSVTLLLRFERTGRYLLEKVLGDLDAGWEPSVRAHPGRLGLTVGAETRGGFRDPEAREIVLTEDLLYGYQGARAGGGKKLAGRRVQDAVQLSAGDYLIHPDHGIGRFMGLEPRQVLGVTRDYLILQYAGAGKLYLPVEQLPLLRRHPGTTDDPPRLSTLGTNEWARARERARVGAQELALKLIRTYAERQLQQGLAMPANPEWDPLIDENCPFELTPDQKSATQAVLHDMARPVPMDRLISGDVGFGKTEVAIRAAHRAVGHGKQVAMLVPTTVLAKQHFETFAERFAGLPVVVELLSRFSTDKEARDILAGLKAGTIDVVIGTHRLLSEEVAFKDLGLLIVDEEHRFGVGQKERMKAMKANLDVLSLSATPIPRTLYMSLVGLRDVSQIMTPPAGRKPIQTVLQPFDPMVAREAVMFELERGGKVFYIHDRVGSMGAKALWLQKLVPEARIGVAHGQMSGDELEEVMLNFQGGAYDVLLATTIVESGLDVAGANTLLIERADKLGLAQLYQLRGRVGRRSTEAWAYLLYPGRLTEGAQRRLFALAELNDLGSGHLLAEKDMEIRGVGNLLGPEQHGHISAVSLEVYTEMLAEEIAKLKGETQEAPQAVAIDLNLDARLSPSYIADDDARIAFYGRLAETTSLAEVARVQREMRERYGPLPDEVRTFTELVKLRLLAAQKGVVTITEHMTDIQVSFAHENLDYDARKLKTLPFGVEPTRYPPGFSLKKRGLRGSEVLGALTDTLYLYA</sequence>
<feature type="domain" description="Helicase ATP-binding" evidence="10">
    <location>
        <begin position="487"/>
        <end position="648"/>
    </location>
</feature>
<dbReference type="PROSITE" id="PS51192">
    <property type="entry name" value="HELICASE_ATP_BIND_1"/>
    <property type="match status" value="1"/>
</dbReference>
<dbReference type="SMART" id="SM01058">
    <property type="entry name" value="CarD_TRCF"/>
    <property type="match status" value="1"/>
</dbReference>
<dbReference type="SUPFAM" id="SSF52540">
    <property type="entry name" value="P-loop containing nucleoside triphosphate hydrolases"/>
    <property type="match status" value="3"/>
</dbReference>
<dbReference type="HAMAP" id="MF_00969">
    <property type="entry name" value="TRCF"/>
    <property type="match status" value="1"/>
</dbReference>
<dbReference type="GO" id="GO:0005737">
    <property type="term" value="C:cytoplasm"/>
    <property type="evidence" value="ECO:0007669"/>
    <property type="project" value="UniProtKB-SubCell"/>
</dbReference>
<dbReference type="InterPro" id="IPR011545">
    <property type="entry name" value="DEAD/DEAH_box_helicase_dom"/>
</dbReference>
<dbReference type="Gene3D" id="3.30.2060.10">
    <property type="entry name" value="Penicillin-binding protein 1b domain"/>
    <property type="match status" value="1"/>
</dbReference>
<keyword evidence="1 9" id="KW-0963">Cytoplasm</keyword>
<dbReference type="EC" id="3.6.4.-" evidence="9"/>
<reference evidence="12 13" key="2">
    <citation type="journal article" date="2011" name="Stand. Genomic Sci.">
        <title>Complete genome sequence of Truepera radiovictrix type strain (RQ-24).</title>
        <authorList>
            <person name="Ivanova N."/>
            <person name="Rohde C."/>
            <person name="Munk C."/>
            <person name="Nolan M."/>
            <person name="Lucas S."/>
            <person name="Del Rio T.G."/>
            <person name="Tice H."/>
            <person name="Deshpande S."/>
            <person name="Cheng J.F."/>
            <person name="Tapia R."/>
            <person name="Han C."/>
            <person name="Goodwin L."/>
            <person name="Pitluck S."/>
            <person name="Liolios K."/>
            <person name="Mavromatis K."/>
            <person name="Mikhailova N."/>
            <person name="Pati A."/>
            <person name="Chen A."/>
            <person name="Palaniappan K."/>
            <person name="Land M."/>
            <person name="Hauser L."/>
            <person name="Chang Y.J."/>
            <person name="Jeffries C.D."/>
            <person name="Brambilla E."/>
            <person name="Rohde M."/>
            <person name="Goker M."/>
            <person name="Tindall B.J."/>
            <person name="Woyke T."/>
            <person name="Bristow J."/>
            <person name="Eisen J.A."/>
            <person name="Markowitz V."/>
            <person name="Hugenholtz P."/>
            <person name="Kyrpides N.C."/>
            <person name="Klenk H.P."/>
            <person name="Lapidus A."/>
        </authorList>
    </citation>
    <scope>NUCLEOTIDE SEQUENCE [LARGE SCALE GENOMIC DNA]</scope>
    <source>
        <strain evidence="13">DSM 17093 / CIP 108686 / LMG 22925 / RQ-24</strain>
    </source>
</reference>
<evidence type="ECO:0000313" key="12">
    <source>
        <dbReference type="EMBL" id="ADI13281.1"/>
    </source>
</evidence>
<proteinExistence type="inferred from homology"/>
<dbReference type="InterPro" id="IPR003711">
    <property type="entry name" value="CarD-like/TRCF_RID"/>
</dbReference>
<keyword evidence="13" id="KW-1185">Reference proteome</keyword>
<evidence type="ECO:0000256" key="4">
    <source>
        <dbReference type="ARBA" id="ARBA00022801"/>
    </source>
</evidence>
<dbReference type="eggNOG" id="COG1197">
    <property type="taxonomic scope" value="Bacteria"/>
</dbReference>
<comment type="similarity">
    <text evidence="9">In the C-terminal section; belongs to the helicase family. RecG subfamily.</text>
</comment>
<evidence type="ECO:0000256" key="7">
    <source>
        <dbReference type="ARBA" id="ARBA00023125"/>
    </source>
</evidence>
<keyword evidence="7 9" id="KW-0238">DNA-binding</keyword>
<evidence type="ECO:0000256" key="2">
    <source>
        <dbReference type="ARBA" id="ARBA00022741"/>
    </source>
</evidence>
<dbReference type="GO" id="GO:0005524">
    <property type="term" value="F:ATP binding"/>
    <property type="evidence" value="ECO:0007669"/>
    <property type="project" value="UniProtKB-UniRule"/>
</dbReference>
<dbReference type="PANTHER" id="PTHR47964">
    <property type="entry name" value="ATP-DEPENDENT DNA HELICASE HOMOLOG RECG, CHLOROPLASTIC"/>
    <property type="match status" value="1"/>
</dbReference>
<dbReference type="Pfam" id="PF17757">
    <property type="entry name" value="UvrB_inter"/>
    <property type="match status" value="1"/>
</dbReference>
<dbReference type="SMART" id="SM00982">
    <property type="entry name" value="TRCF"/>
    <property type="match status" value="1"/>
</dbReference>
<dbReference type="SMART" id="SM00487">
    <property type="entry name" value="DEXDc"/>
    <property type="match status" value="1"/>
</dbReference>
<dbReference type="GO" id="GO:0003684">
    <property type="term" value="F:damaged DNA binding"/>
    <property type="evidence" value="ECO:0007669"/>
    <property type="project" value="InterPro"/>
</dbReference>
<name>D7CXF7_TRURR</name>
<dbReference type="InterPro" id="IPR004576">
    <property type="entry name" value="Mfd"/>
</dbReference>
<evidence type="ECO:0000256" key="6">
    <source>
        <dbReference type="ARBA" id="ARBA00022840"/>
    </source>
</evidence>
<dbReference type="HOGENOM" id="CLU_005122_4_0_0"/>
<dbReference type="EMBL" id="CP002049">
    <property type="protein sequence ID" value="ADI13281.1"/>
    <property type="molecule type" value="Genomic_DNA"/>
</dbReference>
<feature type="domain" description="Helicase C-terminal" evidence="11">
    <location>
        <begin position="670"/>
        <end position="826"/>
    </location>
</feature>
<gene>
    <name evidence="9" type="primary">mfd</name>
    <name evidence="12" type="ordered locus">Trad_0139</name>
</gene>
<evidence type="ECO:0000259" key="11">
    <source>
        <dbReference type="PROSITE" id="PS51194"/>
    </source>
</evidence>
<dbReference type="SUPFAM" id="SSF143517">
    <property type="entry name" value="TRCF domain-like"/>
    <property type="match status" value="1"/>
</dbReference>
<dbReference type="GO" id="GO:0000716">
    <property type="term" value="P:transcription-coupled nucleotide-excision repair, DNA damage recognition"/>
    <property type="evidence" value="ECO:0007669"/>
    <property type="project" value="UniProtKB-UniRule"/>
</dbReference>
<accession>D7CXF7</accession>
<dbReference type="GO" id="GO:0003678">
    <property type="term" value="F:DNA helicase activity"/>
    <property type="evidence" value="ECO:0007669"/>
    <property type="project" value="TreeGrafter"/>
</dbReference>
<dbReference type="RefSeq" id="WP_013176661.1">
    <property type="nucleotide sequence ID" value="NC_014221.1"/>
</dbReference>
<dbReference type="Pfam" id="PF02559">
    <property type="entry name" value="CarD_TRCF_RID"/>
    <property type="match status" value="1"/>
</dbReference>
<dbReference type="InterPro" id="IPR005118">
    <property type="entry name" value="TRCF_C"/>
</dbReference>
<dbReference type="GO" id="GO:0016787">
    <property type="term" value="F:hydrolase activity"/>
    <property type="evidence" value="ECO:0007669"/>
    <property type="project" value="UniProtKB-KW"/>
</dbReference>
<reference evidence="13" key="1">
    <citation type="submission" date="2010-05" db="EMBL/GenBank/DDBJ databases">
        <title>The complete genome of Truepera radiovictris DSM 17093.</title>
        <authorList>
            <consortium name="US DOE Joint Genome Institute (JGI-PGF)"/>
            <person name="Lucas S."/>
            <person name="Copeland A."/>
            <person name="Lapidus A."/>
            <person name="Glavina del Rio T."/>
            <person name="Dalin E."/>
            <person name="Tice H."/>
            <person name="Bruce D."/>
            <person name="Goodwin L."/>
            <person name="Pitluck S."/>
            <person name="Kyrpides N."/>
            <person name="Mavromatis K."/>
            <person name="Ovchinnikova G."/>
            <person name="Munk A.C."/>
            <person name="Detter J.C."/>
            <person name="Han C."/>
            <person name="Tapia R."/>
            <person name="Land M."/>
            <person name="Hauser L."/>
            <person name="Markowitz V."/>
            <person name="Cheng J.-F."/>
            <person name="Hugenholtz P."/>
            <person name="Woyke T."/>
            <person name="Wu D."/>
            <person name="Tindall B."/>
            <person name="Pomrenke H.G."/>
            <person name="Brambilla E."/>
            <person name="Klenk H.-P."/>
            <person name="Eisen J.A."/>
        </authorList>
    </citation>
    <scope>NUCLEOTIDE SEQUENCE [LARGE SCALE GENOMIC DNA]</scope>
    <source>
        <strain evidence="13">DSM 17093 / CIP 108686 / LMG 22925 / RQ-24</strain>
    </source>
</reference>
<dbReference type="InterPro" id="IPR036101">
    <property type="entry name" value="CarD-like/TRCF_RID_sf"/>
</dbReference>
<dbReference type="Proteomes" id="UP000000379">
    <property type="component" value="Chromosome"/>
</dbReference>
<protein>
    <recommendedName>
        <fullName evidence="9">Transcription-repair-coupling factor</fullName>
        <shortName evidence="9">TRCF</shortName>
        <ecNumber evidence="9">3.6.4.-</ecNumber>
    </recommendedName>
</protein>
<dbReference type="InterPro" id="IPR001650">
    <property type="entry name" value="Helicase_C-like"/>
</dbReference>
<dbReference type="KEGG" id="tra:Trad_0139"/>
<dbReference type="STRING" id="649638.Trad_0139"/>
<keyword evidence="8 9" id="KW-0234">DNA repair</keyword>
<evidence type="ECO:0000313" key="13">
    <source>
        <dbReference type="Proteomes" id="UP000000379"/>
    </source>
</evidence>
<evidence type="ECO:0000256" key="1">
    <source>
        <dbReference type="ARBA" id="ARBA00022490"/>
    </source>
</evidence>
<dbReference type="SUPFAM" id="SSF141259">
    <property type="entry name" value="CarD-like"/>
    <property type="match status" value="1"/>
</dbReference>
<dbReference type="Pfam" id="PF00270">
    <property type="entry name" value="DEAD"/>
    <property type="match status" value="1"/>
</dbReference>
<dbReference type="OrthoDB" id="9804325at2"/>
<dbReference type="InterPro" id="IPR014001">
    <property type="entry name" value="Helicase_ATP-bd"/>
</dbReference>
<dbReference type="Pfam" id="PF00271">
    <property type="entry name" value="Helicase_C"/>
    <property type="match status" value="1"/>
</dbReference>
<keyword evidence="4 9" id="KW-0378">Hydrolase</keyword>
<dbReference type="InterPro" id="IPR037235">
    <property type="entry name" value="TRCF-like_C_D7"/>
</dbReference>
<evidence type="ECO:0000256" key="8">
    <source>
        <dbReference type="ARBA" id="ARBA00023204"/>
    </source>
</evidence>
<dbReference type="InterPro" id="IPR027417">
    <property type="entry name" value="P-loop_NTPase"/>
</dbReference>
<dbReference type="Pfam" id="PF03461">
    <property type="entry name" value="TRCF"/>
    <property type="match status" value="1"/>
</dbReference>
<dbReference type="AlphaFoldDB" id="D7CXF7"/>
<keyword evidence="3 9" id="KW-0227">DNA damage</keyword>
<keyword evidence="6 9" id="KW-0067">ATP-binding</keyword>
<organism evidence="12 13">
    <name type="scientific">Truepera radiovictrix (strain DSM 17093 / CIP 108686 / LMG 22925 / RQ-24)</name>
    <dbReference type="NCBI Taxonomy" id="649638"/>
    <lineage>
        <taxon>Bacteria</taxon>
        <taxon>Thermotogati</taxon>
        <taxon>Deinococcota</taxon>
        <taxon>Deinococci</taxon>
        <taxon>Trueperales</taxon>
        <taxon>Trueperaceae</taxon>
        <taxon>Truepera</taxon>
    </lineage>
</organism>
<dbReference type="GO" id="GO:0006355">
    <property type="term" value="P:regulation of DNA-templated transcription"/>
    <property type="evidence" value="ECO:0007669"/>
    <property type="project" value="UniProtKB-UniRule"/>
</dbReference>
<evidence type="ECO:0000256" key="9">
    <source>
        <dbReference type="HAMAP-Rule" id="MF_00969"/>
    </source>
</evidence>
<dbReference type="InterPro" id="IPR041471">
    <property type="entry name" value="UvrB_inter"/>
</dbReference>
<dbReference type="Gene3D" id="3.40.50.300">
    <property type="entry name" value="P-loop containing nucleotide triphosphate hydrolases"/>
    <property type="match status" value="2"/>
</dbReference>
<comment type="similarity">
    <text evidence="9">In the N-terminal section; belongs to the UvrB family.</text>
</comment>
<evidence type="ECO:0000256" key="3">
    <source>
        <dbReference type="ARBA" id="ARBA00022763"/>
    </source>
</evidence>
<dbReference type="PANTHER" id="PTHR47964:SF1">
    <property type="entry name" value="ATP-DEPENDENT DNA HELICASE HOMOLOG RECG, CHLOROPLASTIC"/>
    <property type="match status" value="1"/>
</dbReference>
<dbReference type="SMART" id="SM00490">
    <property type="entry name" value="HELICc"/>
    <property type="match status" value="1"/>
</dbReference>
<dbReference type="InterPro" id="IPR047112">
    <property type="entry name" value="RecG/Mfd"/>
</dbReference>
<dbReference type="CDD" id="cd17991">
    <property type="entry name" value="DEXHc_TRCF"/>
    <property type="match status" value="1"/>
</dbReference>
<keyword evidence="2 9" id="KW-0547">Nucleotide-binding</keyword>
<dbReference type="PROSITE" id="PS51194">
    <property type="entry name" value="HELICASE_CTER"/>
    <property type="match status" value="1"/>
</dbReference>
<comment type="function">
    <text evidence="9">Couples transcription and DNA repair by recognizing RNA polymerase (RNAP) stalled at DNA lesions. Mediates ATP-dependent release of RNAP and its truncated transcript from the DNA, and recruitment of nucleotide excision repair machinery to the damaged site.</text>
</comment>
<dbReference type="Gene3D" id="3.90.1150.50">
    <property type="entry name" value="Transcription-repair-coupling factor, D7 domain"/>
    <property type="match status" value="1"/>
</dbReference>
<evidence type="ECO:0000256" key="5">
    <source>
        <dbReference type="ARBA" id="ARBA00022806"/>
    </source>
</evidence>
<dbReference type="NCBIfam" id="TIGR00580">
    <property type="entry name" value="mfd"/>
    <property type="match status" value="1"/>
</dbReference>
<comment type="subcellular location">
    <subcellularLocation>
        <location evidence="9">Cytoplasm</location>
    </subcellularLocation>
</comment>
<evidence type="ECO:0000259" key="10">
    <source>
        <dbReference type="PROSITE" id="PS51192"/>
    </source>
</evidence>